<keyword evidence="2" id="KW-1185">Reference proteome</keyword>
<proteinExistence type="predicted"/>
<protein>
    <submittedName>
        <fullName evidence="1">Uncharacterized protein</fullName>
    </submittedName>
</protein>
<gene>
    <name evidence="1" type="ORF">SAMN02745114_00399</name>
</gene>
<dbReference type="Proteomes" id="UP000190657">
    <property type="component" value="Unassembled WGS sequence"/>
</dbReference>
<name>A0A1T4KBE6_9FIRM</name>
<sequence length="137" mass="15741">MKTVLDRLKHLYSVAKIDASDNLVLAEIVAVSEQIERLSEYLHKIKGATAVNVFNVPDSESIAQAFDGIEYRFDGRKIIISKYDIDTVGKIFNGWFGLAFDFYLNGTGKPWSFIDNEGLTWDRIENRDLRWTMTESR</sequence>
<accession>A0A1T4KBE6</accession>
<evidence type="ECO:0000313" key="2">
    <source>
        <dbReference type="Proteomes" id="UP000190657"/>
    </source>
</evidence>
<dbReference type="AlphaFoldDB" id="A0A1T4KBE6"/>
<evidence type="ECO:0000313" key="1">
    <source>
        <dbReference type="EMBL" id="SJZ39760.1"/>
    </source>
</evidence>
<dbReference type="RefSeq" id="WP_078767898.1">
    <property type="nucleotide sequence ID" value="NZ_FUWW01000003.1"/>
</dbReference>
<reference evidence="1 2" key="1">
    <citation type="submission" date="2017-02" db="EMBL/GenBank/DDBJ databases">
        <authorList>
            <person name="Peterson S.W."/>
        </authorList>
    </citation>
    <scope>NUCLEOTIDE SEQUENCE [LARGE SCALE GENOMIC DNA]</scope>
    <source>
        <strain evidence="1 2">ATCC 51222</strain>
    </source>
</reference>
<dbReference type="EMBL" id="FUWW01000003">
    <property type="protein sequence ID" value="SJZ39760.1"/>
    <property type="molecule type" value="Genomic_DNA"/>
</dbReference>
<dbReference type="STRING" id="290054.SAMN02745114_00399"/>
<organism evidence="1 2">
    <name type="scientific">Eubacterium coprostanoligenes</name>
    <dbReference type="NCBI Taxonomy" id="290054"/>
    <lineage>
        <taxon>Bacteria</taxon>
        <taxon>Bacillati</taxon>
        <taxon>Bacillota</taxon>
        <taxon>Clostridia</taxon>
        <taxon>Eubacteriales</taxon>
        <taxon>Eubacteriaceae</taxon>
        <taxon>Eubacterium</taxon>
    </lineage>
</organism>